<accession>A0ABV9BUT2</accession>
<name>A0ABV9BUT2_9ACTN</name>
<evidence type="ECO:0000313" key="2">
    <source>
        <dbReference type="EMBL" id="MFC4517892.1"/>
    </source>
</evidence>
<dbReference type="RefSeq" id="WP_417924305.1">
    <property type="nucleotide sequence ID" value="NZ_JBHSFS010000027.1"/>
</dbReference>
<dbReference type="EMBL" id="JBHSFS010000027">
    <property type="protein sequence ID" value="MFC4517892.1"/>
    <property type="molecule type" value="Genomic_DNA"/>
</dbReference>
<organism evidence="2 3">
    <name type="scientific">Streptomyces ehimensis</name>
    <dbReference type="NCBI Taxonomy" id="68195"/>
    <lineage>
        <taxon>Bacteria</taxon>
        <taxon>Bacillati</taxon>
        <taxon>Actinomycetota</taxon>
        <taxon>Actinomycetes</taxon>
        <taxon>Kitasatosporales</taxon>
        <taxon>Streptomycetaceae</taxon>
        <taxon>Streptomyces</taxon>
    </lineage>
</organism>
<proteinExistence type="predicted"/>
<dbReference type="Proteomes" id="UP001595990">
    <property type="component" value="Unassembled WGS sequence"/>
</dbReference>
<feature type="region of interest" description="Disordered" evidence="1">
    <location>
        <begin position="26"/>
        <end position="50"/>
    </location>
</feature>
<keyword evidence="3" id="KW-1185">Reference proteome</keyword>
<evidence type="ECO:0000256" key="1">
    <source>
        <dbReference type="SAM" id="MobiDB-lite"/>
    </source>
</evidence>
<reference evidence="3" key="1">
    <citation type="journal article" date="2019" name="Int. J. Syst. Evol. Microbiol.">
        <title>The Global Catalogue of Microorganisms (GCM) 10K type strain sequencing project: providing services to taxonomists for standard genome sequencing and annotation.</title>
        <authorList>
            <consortium name="The Broad Institute Genomics Platform"/>
            <consortium name="The Broad Institute Genome Sequencing Center for Infectious Disease"/>
            <person name="Wu L."/>
            <person name="Ma J."/>
        </authorList>
    </citation>
    <scope>NUCLEOTIDE SEQUENCE [LARGE SCALE GENOMIC DNA]</scope>
    <source>
        <strain evidence="3">CECT 8064</strain>
    </source>
</reference>
<comment type="caution">
    <text evidence="2">The sequence shown here is derived from an EMBL/GenBank/DDBJ whole genome shotgun (WGS) entry which is preliminary data.</text>
</comment>
<protein>
    <submittedName>
        <fullName evidence="2">Uncharacterized protein</fullName>
    </submittedName>
</protein>
<gene>
    <name evidence="2" type="ORF">ACFPEN_34005</name>
</gene>
<evidence type="ECO:0000313" key="3">
    <source>
        <dbReference type="Proteomes" id="UP001595990"/>
    </source>
</evidence>
<sequence length="72" mass="7069">MGEGEEKVSVDVVAAGDAVMQEVGSAIGPAGVDESAGEGTSNGSQDLGAVGTGPDFLRHIAVLGLQVVTEDN</sequence>